<dbReference type="EC" id="3.2.1.26" evidence="3"/>
<dbReference type="InterPro" id="IPR008928">
    <property type="entry name" value="6-hairpin_glycosidase_sf"/>
</dbReference>
<evidence type="ECO:0000256" key="6">
    <source>
        <dbReference type="ARBA" id="ARBA00023295"/>
    </source>
</evidence>
<keyword evidence="6" id="KW-0326">Glycosidase</keyword>
<dbReference type="Proteomes" id="UP000748752">
    <property type="component" value="Unassembled WGS sequence"/>
</dbReference>
<dbReference type="Gene3D" id="1.50.10.10">
    <property type="match status" value="1"/>
</dbReference>
<evidence type="ECO:0000256" key="3">
    <source>
        <dbReference type="ARBA" id="ARBA00012758"/>
    </source>
</evidence>
<evidence type="ECO:0000256" key="5">
    <source>
        <dbReference type="ARBA" id="ARBA00023277"/>
    </source>
</evidence>
<reference evidence="7 8" key="1">
    <citation type="journal article" date="2020" name="Microorganisms">
        <title>Osmotic Adaptation and Compatible Solute Biosynthesis of Phototrophic Bacteria as Revealed from Genome Analyses.</title>
        <authorList>
            <person name="Imhoff J.F."/>
            <person name="Rahn T."/>
            <person name="Kunzel S."/>
            <person name="Keller A."/>
            <person name="Neulinger S.C."/>
        </authorList>
    </citation>
    <scope>NUCLEOTIDE SEQUENCE [LARGE SCALE GENOMIC DNA]</scope>
    <source>
        <strain evidence="7 8">DSM 6210</strain>
    </source>
</reference>
<evidence type="ECO:0000313" key="7">
    <source>
        <dbReference type="EMBL" id="MBK1630730.1"/>
    </source>
</evidence>
<protein>
    <recommendedName>
        <fullName evidence="3">beta-fructofuranosidase</fullName>
        <ecNumber evidence="3">3.2.1.26</ecNumber>
    </recommendedName>
</protein>
<dbReference type="PANTHER" id="PTHR31916">
    <property type="match status" value="1"/>
</dbReference>
<dbReference type="EMBL" id="NRRV01000015">
    <property type="protein sequence ID" value="MBK1630730.1"/>
    <property type="molecule type" value="Genomic_DNA"/>
</dbReference>
<evidence type="ECO:0000256" key="2">
    <source>
        <dbReference type="ARBA" id="ARBA00007671"/>
    </source>
</evidence>
<comment type="caution">
    <text evidence="7">The sequence shown here is derived from an EMBL/GenBank/DDBJ whole genome shotgun (WGS) entry which is preliminary data.</text>
</comment>
<dbReference type="PANTHER" id="PTHR31916:SF28">
    <property type="entry name" value="NEUTRAL_ALKALINE INVERTASE 3, CHLOROPLASTIC"/>
    <property type="match status" value="1"/>
</dbReference>
<comment type="catalytic activity">
    <reaction evidence="1">
        <text>Hydrolysis of terminal non-reducing beta-D-fructofuranoside residues in beta-D-fructofuranosides.</text>
        <dbReference type="EC" id="3.2.1.26"/>
    </reaction>
</comment>
<dbReference type="SUPFAM" id="SSF48208">
    <property type="entry name" value="Six-hairpin glycosidases"/>
    <property type="match status" value="1"/>
</dbReference>
<dbReference type="InterPro" id="IPR024746">
    <property type="entry name" value="Glyco_hydro_100"/>
</dbReference>
<gene>
    <name evidence="7" type="ORF">CKO31_08230</name>
</gene>
<comment type="similarity">
    <text evidence="2">Belongs to the glycosyl hydrolase 100 family.</text>
</comment>
<accession>A0ABS1CFQ6</accession>
<dbReference type="Pfam" id="PF12899">
    <property type="entry name" value="Glyco_hydro_100"/>
    <property type="match status" value="1"/>
</dbReference>
<evidence type="ECO:0000256" key="1">
    <source>
        <dbReference type="ARBA" id="ARBA00000094"/>
    </source>
</evidence>
<sequence length="443" mass="49981">MTYGGEPVGTVAAIAEGSAEAENYHDCFVRDFIPSALVFLADGEGDIVRNFLRTVLRLRSQHQRIHGHEIEPAVLPASFRVGLDEQGQERMRADFGDHAIGRVAPVDAMMWWVILLNIYCRATGDKALALEPEVQRALRGILELTLREGFEVFPTLLVPDGSFMIDRRMGVYGHPLEIQSLFYGMLVSAVELLRDTPESHDIIALADKRANMLRNYIQLFYWLDLERLNEIHRYRTEEFGTGSVNMLNIYPESIPEWIVDWLPARAGFLVGNLGPGRMDFRFFALGNLLAVIFGITSQREAQGIMRLYQDRWEDLVGNMPAKLVYPAVVGKEWMFMTGSDPKNVPWSYHNGGNWPVLIWAFVAAAMKTGRGDLAQLALDVADHGLPQANFPEYYDGRAGNLIGRRAHLRQVWSAAGYILGHKIVEDDKLLDMFCAVDQRELAD</sequence>
<proteinExistence type="inferred from homology"/>
<organism evidence="7 8">
    <name type="scientific">Thiohalocapsa halophila</name>
    <dbReference type="NCBI Taxonomy" id="69359"/>
    <lineage>
        <taxon>Bacteria</taxon>
        <taxon>Pseudomonadati</taxon>
        <taxon>Pseudomonadota</taxon>
        <taxon>Gammaproteobacteria</taxon>
        <taxon>Chromatiales</taxon>
        <taxon>Chromatiaceae</taxon>
        <taxon>Thiohalocapsa</taxon>
    </lineage>
</organism>
<name>A0ABS1CFQ6_9GAMM</name>
<dbReference type="InterPro" id="IPR012341">
    <property type="entry name" value="6hp_glycosidase-like_sf"/>
</dbReference>
<evidence type="ECO:0000313" key="8">
    <source>
        <dbReference type="Proteomes" id="UP000748752"/>
    </source>
</evidence>
<keyword evidence="4" id="KW-0378">Hydrolase</keyword>
<keyword evidence="8" id="KW-1185">Reference proteome</keyword>
<keyword evidence="5" id="KW-0119">Carbohydrate metabolism</keyword>
<evidence type="ECO:0000256" key="4">
    <source>
        <dbReference type="ARBA" id="ARBA00022801"/>
    </source>
</evidence>